<feature type="compositionally biased region" description="Basic and acidic residues" evidence="1">
    <location>
        <begin position="54"/>
        <end position="100"/>
    </location>
</feature>
<sequence length="100" mass="11627">MKQWSILETGRGGGMDPDMGFRDEVGEAYRSGYRKGFEDAMRETAGMSSYKGDVGFRGDPDNMGERYPRYPDRDRMGFRDDDPYSRMGERRSRDSHGRYM</sequence>
<evidence type="ECO:0000313" key="2">
    <source>
        <dbReference type="EMBL" id="MBO8467542.1"/>
    </source>
</evidence>
<reference evidence="2" key="2">
    <citation type="journal article" date="2021" name="PeerJ">
        <title>Extensive microbial diversity within the chicken gut microbiome revealed by metagenomics and culture.</title>
        <authorList>
            <person name="Gilroy R."/>
            <person name="Ravi A."/>
            <person name="Getino M."/>
            <person name="Pursley I."/>
            <person name="Horton D.L."/>
            <person name="Alikhan N.F."/>
            <person name="Baker D."/>
            <person name="Gharbi K."/>
            <person name="Hall N."/>
            <person name="Watson M."/>
            <person name="Adriaenssens E.M."/>
            <person name="Foster-Nyarko E."/>
            <person name="Jarju S."/>
            <person name="Secka A."/>
            <person name="Antonio M."/>
            <person name="Oren A."/>
            <person name="Chaudhuri R.R."/>
            <person name="La Ragione R."/>
            <person name="Hildebrand F."/>
            <person name="Pallen M.J."/>
        </authorList>
    </citation>
    <scope>NUCLEOTIDE SEQUENCE</scope>
    <source>
        <strain evidence="2">B1-15692</strain>
    </source>
</reference>
<proteinExistence type="predicted"/>
<feature type="region of interest" description="Disordered" evidence="1">
    <location>
        <begin position="49"/>
        <end position="100"/>
    </location>
</feature>
<dbReference type="AlphaFoldDB" id="A0A9D9I7R4"/>
<reference evidence="2" key="1">
    <citation type="submission" date="2020-10" db="EMBL/GenBank/DDBJ databases">
        <authorList>
            <person name="Gilroy R."/>
        </authorList>
    </citation>
    <scope>NUCLEOTIDE SEQUENCE</scope>
    <source>
        <strain evidence="2">B1-15692</strain>
    </source>
</reference>
<feature type="region of interest" description="Disordered" evidence="1">
    <location>
        <begin position="1"/>
        <end position="22"/>
    </location>
</feature>
<evidence type="ECO:0000256" key="1">
    <source>
        <dbReference type="SAM" id="MobiDB-lite"/>
    </source>
</evidence>
<dbReference type="Proteomes" id="UP000823660">
    <property type="component" value="Unassembled WGS sequence"/>
</dbReference>
<dbReference type="EMBL" id="JADIMH010000041">
    <property type="protein sequence ID" value="MBO8467542.1"/>
    <property type="molecule type" value="Genomic_DNA"/>
</dbReference>
<accession>A0A9D9I7R4</accession>
<organism evidence="2 3">
    <name type="scientific">Candidatus Cryptobacteroides faecipullorum</name>
    <dbReference type="NCBI Taxonomy" id="2840764"/>
    <lineage>
        <taxon>Bacteria</taxon>
        <taxon>Pseudomonadati</taxon>
        <taxon>Bacteroidota</taxon>
        <taxon>Bacteroidia</taxon>
        <taxon>Bacteroidales</taxon>
        <taxon>Candidatus Cryptobacteroides</taxon>
    </lineage>
</organism>
<name>A0A9D9I7R4_9BACT</name>
<gene>
    <name evidence="2" type="ORF">IAB99_07240</name>
</gene>
<protein>
    <submittedName>
        <fullName evidence="2">Uncharacterized protein</fullName>
    </submittedName>
</protein>
<comment type="caution">
    <text evidence="2">The sequence shown here is derived from an EMBL/GenBank/DDBJ whole genome shotgun (WGS) entry which is preliminary data.</text>
</comment>
<evidence type="ECO:0000313" key="3">
    <source>
        <dbReference type="Proteomes" id="UP000823660"/>
    </source>
</evidence>